<evidence type="ECO:0000256" key="1">
    <source>
        <dbReference type="SAM" id="MobiDB-lite"/>
    </source>
</evidence>
<accession>A0A543CYQ9</accession>
<evidence type="ECO:0000313" key="2">
    <source>
        <dbReference type="EMBL" id="TQM02246.1"/>
    </source>
</evidence>
<feature type="region of interest" description="Disordered" evidence="1">
    <location>
        <begin position="62"/>
        <end position="100"/>
    </location>
</feature>
<feature type="compositionally biased region" description="Basic and acidic residues" evidence="1">
    <location>
        <begin position="85"/>
        <end position="100"/>
    </location>
</feature>
<dbReference type="Proteomes" id="UP000315677">
    <property type="component" value="Unassembled WGS sequence"/>
</dbReference>
<proteinExistence type="predicted"/>
<feature type="region of interest" description="Disordered" evidence="1">
    <location>
        <begin position="1"/>
        <end position="22"/>
    </location>
</feature>
<dbReference type="RefSeq" id="WP_142064006.1">
    <property type="nucleotide sequence ID" value="NZ_VFPA01000007.1"/>
</dbReference>
<dbReference type="EMBL" id="VFPA01000007">
    <property type="protein sequence ID" value="TQM02246.1"/>
    <property type="molecule type" value="Genomic_DNA"/>
</dbReference>
<sequence>MISSPVHPPVPPGHGEPPERDRVDRVFSEIVARLIADEPGWAAPAAQRHRVRTTSRPVVAVAAAGRGREGPARPRCAPGPLPRARLGERPALPRERSPPS</sequence>
<gene>
    <name evidence="2" type="ORF">FB558_8112</name>
</gene>
<evidence type="ECO:0000313" key="3">
    <source>
        <dbReference type="Proteomes" id="UP000315677"/>
    </source>
</evidence>
<name>A0A543CYQ9_9PSEU</name>
<feature type="compositionally biased region" description="Pro residues" evidence="1">
    <location>
        <begin position="1"/>
        <end position="15"/>
    </location>
</feature>
<dbReference type="AlphaFoldDB" id="A0A543CYQ9"/>
<feature type="compositionally biased region" description="Low complexity" evidence="1">
    <location>
        <begin position="73"/>
        <end position="84"/>
    </location>
</feature>
<reference evidence="2 3" key="1">
    <citation type="submission" date="2019-06" db="EMBL/GenBank/DDBJ databases">
        <title>Sequencing the genomes of 1000 actinobacteria strains.</title>
        <authorList>
            <person name="Klenk H.-P."/>
        </authorList>
    </citation>
    <scope>NUCLEOTIDE SEQUENCE [LARGE SCALE GENOMIC DNA]</scope>
    <source>
        <strain evidence="2 3">DSM 45301</strain>
    </source>
</reference>
<comment type="caution">
    <text evidence="2">The sequence shown here is derived from an EMBL/GenBank/DDBJ whole genome shotgun (WGS) entry which is preliminary data.</text>
</comment>
<keyword evidence="3" id="KW-1185">Reference proteome</keyword>
<protein>
    <submittedName>
        <fullName evidence="2">Uncharacterized protein</fullName>
    </submittedName>
</protein>
<organism evidence="2 3">
    <name type="scientific">Pseudonocardia kunmingensis</name>
    <dbReference type="NCBI Taxonomy" id="630975"/>
    <lineage>
        <taxon>Bacteria</taxon>
        <taxon>Bacillati</taxon>
        <taxon>Actinomycetota</taxon>
        <taxon>Actinomycetes</taxon>
        <taxon>Pseudonocardiales</taxon>
        <taxon>Pseudonocardiaceae</taxon>
        <taxon>Pseudonocardia</taxon>
    </lineage>
</organism>